<sequence>MKSTKSFKKILVNLGEKLAELRVKKGYETLKEFTVKYDLPQIQYWRIEKGKANVTLKTLVKVLAIHNLTLQGFFSLVIEDERNI</sequence>
<dbReference type="EMBL" id="JAHESF010000026">
    <property type="protein sequence ID" value="MBT1699550.1"/>
    <property type="molecule type" value="Genomic_DNA"/>
</dbReference>
<evidence type="ECO:0000313" key="2">
    <source>
        <dbReference type="EMBL" id="MBT1699550.1"/>
    </source>
</evidence>
<dbReference type="Proteomes" id="UP001319200">
    <property type="component" value="Unassembled WGS sequence"/>
</dbReference>
<dbReference type="RefSeq" id="WP_254167568.1">
    <property type="nucleotide sequence ID" value="NZ_JAHESF010000026.1"/>
</dbReference>
<dbReference type="GO" id="GO:0003677">
    <property type="term" value="F:DNA binding"/>
    <property type="evidence" value="ECO:0007669"/>
    <property type="project" value="InterPro"/>
</dbReference>
<evidence type="ECO:0000259" key="1">
    <source>
        <dbReference type="PROSITE" id="PS50943"/>
    </source>
</evidence>
<dbReference type="SUPFAM" id="SSF47413">
    <property type="entry name" value="lambda repressor-like DNA-binding domains"/>
    <property type="match status" value="1"/>
</dbReference>
<dbReference type="InterPro" id="IPR001387">
    <property type="entry name" value="Cro/C1-type_HTH"/>
</dbReference>
<organism evidence="2 3">
    <name type="scientific">Chryseosolibacter histidini</name>
    <dbReference type="NCBI Taxonomy" id="2782349"/>
    <lineage>
        <taxon>Bacteria</taxon>
        <taxon>Pseudomonadati</taxon>
        <taxon>Bacteroidota</taxon>
        <taxon>Cytophagia</taxon>
        <taxon>Cytophagales</taxon>
        <taxon>Chryseotaleaceae</taxon>
        <taxon>Chryseosolibacter</taxon>
    </lineage>
</organism>
<dbReference type="CDD" id="cd00093">
    <property type="entry name" value="HTH_XRE"/>
    <property type="match status" value="1"/>
</dbReference>
<gene>
    <name evidence="2" type="ORF">KK083_21810</name>
</gene>
<dbReference type="AlphaFoldDB" id="A0AAP2GR15"/>
<protein>
    <submittedName>
        <fullName evidence="2">Helix-turn-helix domain-containing protein</fullName>
    </submittedName>
</protein>
<reference evidence="2 3" key="1">
    <citation type="submission" date="2021-05" db="EMBL/GenBank/DDBJ databases">
        <title>A Polyphasic approach of four new species of the genus Ohtaekwangia: Ohtaekwangia histidinii sp. nov., Ohtaekwangia cretensis sp. nov., Ohtaekwangia indiensis sp. nov., Ohtaekwangia reichenbachii sp. nov. from diverse environment.</title>
        <authorList>
            <person name="Octaviana S."/>
        </authorList>
    </citation>
    <scope>NUCLEOTIDE SEQUENCE [LARGE SCALE GENOMIC DNA]</scope>
    <source>
        <strain evidence="2 3">PWU4</strain>
    </source>
</reference>
<dbReference type="InterPro" id="IPR010982">
    <property type="entry name" value="Lambda_DNA-bd_dom_sf"/>
</dbReference>
<proteinExistence type="predicted"/>
<evidence type="ECO:0000313" key="3">
    <source>
        <dbReference type="Proteomes" id="UP001319200"/>
    </source>
</evidence>
<dbReference type="PROSITE" id="PS50943">
    <property type="entry name" value="HTH_CROC1"/>
    <property type="match status" value="1"/>
</dbReference>
<accession>A0AAP2GR15</accession>
<keyword evidence="3" id="KW-1185">Reference proteome</keyword>
<comment type="caution">
    <text evidence="2">The sequence shown here is derived from an EMBL/GenBank/DDBJ whole genome shotgun (WGS) entry which is preliminary data.</text>
</comment>
<name>A0AAP2GR15_9BACT</name>
<dbReference type="Gene3D" id="1.10.260.40">
    <property type="entry name" value="lambda repressor-like DNA-binding domains"/>
    <property type="match status" value="1"/>
</dbReference>
<feature type="domain" description="HTH cro/C1-type" evidence="1">
    <location>
        <begin position="43"/>
        <end position="73"/>
    </location>
</feature>